<reference evidence="10 11" key="1">
    <citation type="submission" date="2019-02" db="EMBL/GenBank/DDBJ databases">
        <title>Deep-cultivation of Planctomycetes and their phenomic and genomic characterization uncovers novel biology.</title>
        <authorList>
            <person name="Wiegand S."/>
            <person name="Jogler M."/>
            <person name="Boedeker C."/>
            <person name="Pinto D."/>
            <person name="Vollmers J."/>
            <person name="Rivas-Marin E."/>
            <person name="Kohn T."/>
            <person name="Peeters S.H."/>
            <person name="Heuer A."/>
            <person name="Rast P."/>
            <person name="Oberbeckmann S."/>
            <person name="Bunk B."/>
            <person name="Jeske O."/>
            <person name="Meyerdierks A."/>
            <person name="Storesund J.E."/>
            <person name="Kallscheuer N."/>
            <person name="Luecker S."/>
            <person name="Lage O.M."/>
            <person name="Pohl T."/>
            <person name="Merkel B.J."/>
            <person name="Hornburger P."/>
            <person name="Mueller R.-W."/>
            <person name="Bruemmer F."/>
            <person name="Labrenz M."/>
            <person name="Spormann A.M."/>
            <person name="Op den Camp H."/>
            <person name="Overmann J."/>
            <person name="Amann R."/>
            <person name="Jetten M.S.M."/>
            <person name="Mascher T."/>
            <person name="Medema M.H."/>
            <person name="Devos D.P."/>
            <person name="Kaster A.-K."/>
            <person name="Ovreas L."/>
            <person name="Rohde M."/>
            <person name="Galperin M.Y."/>
            <person name="Jogler C."/>
        </authorList>
    </citation>
    <scope>NUCLEOTIDE SEQUENCE [LARGE SCALE GENOMIC DNA]</scope>
    <source>
        <strain evidence="10 11">Pla175</strain>
    </source>
</reference>
<evidence type="ECO:0000259" key="8">
    <source>
        <dbReference type="Pfam" id="PF00924"/>
    </source>
</evidence>
<feature type="domain" description="Mechanosensitive ion channel MscS C-terminal" evidence="9">
    <location>
        <begin position="659"/>
        <end position="742"/>
    </location>
</feature>
<feature type="domain" description="Mechanosensitive ion channel MscS" evidence="8">
    <location>
        <begin position="583"/>
        <end position="649"/>
    </location>
</feature>
<evidence type="ECO:0000256" key="3">
    <source>
        <dbReference type="ARBA" id="ARBA00022475"/>
    </source>
</evidence>
<dbReference type="PANTHER" id="PTHR30347">
    <property type="entry name" value="POTASSIUM CHANNEL RELATED"/>
    <property type="match status" value="1"/>
</dbReference>
<keyword evidence="7" id="KW-0175">Coiled coil</keyword>
<feature type="coiled-coil region" evidence="7">
    <location>
        <begin position="62"/>
        <end position="89"/>
    </location>
</feature>
<keyword evidence="5" id="KW-1133">Transmembrane helix</keyword>
<evidence type="ECO:0000256" key="1">
    <source>
        <dbReference type="ARBA" id="ARBA00004651"/>
    </source>
</evidence>
<keyword evidence="4" id="KW-0812">Transmembrane</keyword>
<name>A0A518D8J7_9BACT</name>
<dbReference type="OrthoDB" id="9809206at2"/>
<dbReference type="Gene3D" id="2.30.30.60">
    <property type="match status" value="1"/>
</dbReference>
<dbReference type="GO" id="GO:0008381">
    <property type="term" value="F:mechanosensitive monoatomic ion channel activity"/>
    <property type="evidence" value="ECO:0007669"/>
    <property type="project" value="UniProtKB-ARBA"/>
</dbReference>
<sequence length="780" mass="84940">MIASPSVVTGCALRRPRVGWAHTPRLVLLAALLLPAGGLLAAEGAPEPPAVAAGGAATGLGADAIAQRRQEIASRLARLEEAIGELAKQSPPGRPSTELLTQRKFLEIIDSQLAQQQSVVARRDELAKQEAALRLQLDDHREFGHPARKPYSFLLLEDLLDQQATEQTRQESLRIELSAVRDLAVSLREAHDTAETHRRLAKEALEINDDPAATAELSKTLNDSQLASTASSDGLALRRGEAELCEAKLKLGELRLRLLEEQITAVRPDVAVTPQDQQRIAAELDAKEQRLRQKLDRLLPPTARADHETAEPADRVGEAAAEALVAHQLAQEAHQQRRALLQQSLGNCATERLLWERRFQALTGQVSEETLAAWREDLADFQSRCQQFRRMIEVRSEERRSELAGLEERVANSGPAAGGLGKQLAYQRAELRGLLDAYGESLTETSANQRLLDRMQSEIQGASSAASIGQWLRSGSASFRALWRYELAAVDDRPVTVGKVVSGLLLLLAGYAGSRWVSRQIGRRVLPRLGLGGGASKALESIAFYTLVVAVGLMSLEMVHVPLTVFTFFGGAAAIGLGFGSQTVLSNFISGLLLLVERPIRAGDLVEIDGLLGTVEDVGARATRIRTDSNLEILVPNSKFLEFAVTNWTLSDDLNRLQINVGVAYGSPTRETARLLKKSVGEDPHVLTHPAPVVVFRDFGDNALAFEIHFWVHMKTVMQGEEIKSDIRLAIDDTLRDAGISIAFPQRDVHLDTSRPLEICVRGAADEAAAGPWKSANKAA</sequence>
<dbReference type="SUPFAM" id="SSF82689">
    <property type="entry name" value="Mechanosensitive channel protein MscS (YggB), C-terminal domain"/>
    <property type="match status" value="1"/>
</dbReference>
<dbReference type="InterPro" id="IPR023408">
    <property type="entry name" value="MscS_beta-dom_sf"/>
</dbReference>
<dbReference type="InterPro" id="IPR011066">
    <property type="entry name" value="MscS_channel_C_sf"/>
</dbReference>
<comment type="similarity">
    <text evidence="2">Belongs to the MscS (TC 1.A.23) family.</text>
</comment>
<evidence type="ECO:0000256" key="7">
    <source>
        <dbReference type="SAM" id="Coils"/>
    </source>
</evidence>
<comment type="subcellular location">
    <subcellularLocation>
        <location evidence="1">Cell membrane</location>
        <topology evidence="1">Multi-pass membrane protein</topology>
    </subcellularLocation>
</comment>
<evidence type="ECO:0000256" key="4">
    <source>
        <dbReference type="ARBA" id="ARBA00022692"/>
    </source>
</evidence>
<dbReference type="SUPFAM" id="SSF82861">
    <property type="entry name" value="Mechanosensitive channel protein MscS (YggB), transmembrane region"/>
    <property type="match status" value="1"/>
</dbReference>
<dbReference type="InterPro" id="IPR010920">
    <property type="entry name" value="LSM_dom_sf"/>
</dbReference>
<dbReference type="AlphaFoldDB" id="A0A518D8J7"/>
<evidence type="ECO:0000313" key="10">
    <source>
        <dbReference type="EMBL" id="QDU87796.1"/>
    </source>
</evidence>
<evidence type="ECO:0000256" key="5">
    <source>
        <dbReference type="ARBA" id="ARBA00022989"/>
    </source>
</evidence>
<dbReference type="InterPro" id="IPR052702">
    <property type="entry name" value="MscS-like_channel"/>
</dbReference>
<dbReference type="InterPro" id="IPR006685">
    <property type="entry name" value="MscS_channel_2nd"/>
</dbReference>
<evidence type="ECO:0000256" key="6">
    <source>
        <dbReference type="ARBA" id="ARBA00023136"/>
    </source>
</evidence>
<dbReference type="Gene3D" id="3.30.70.100">
    <property type="match status" value="1"/>
</dbReference>
<dbReference type="Gene3D" id="1.10.287.1260">
    <property type="match status" value="1"/>
</dbReference>
<keyword evidence="6" id="KW-0472">Membrane</keyword>
<dbReference type="KEGG" id="pnd:Pla175_11630"/>
<protein>
    <submittedName>
        <fullName evidence="10">Mechanosensitive channel MscK</fullName>
    </submittedName>
</protein>
<keyword evidence="11" id="KW-1185">Reference proteome</keyword>
<keyword evidence="3" id="KW-1003">Cell membrane</keyword>
<dbReference type="Pfam" id="PF00924">
    <property type="entry name" value="MS_channel_2nd"/>
    <property type="match status" value="1"/>
</dbReference>
<dbReference type="PANTHER" id="PTHR30347:SF1">
    <property type="entry name" value="MECHANOSENSITIVE CHANNEL MSCK"/>
    <property type="match status" value="1"/>
</dbReference>
<dbReference type="GO" id="GO:0005886">
    <property type="term" value="C:plasma membrane"/>
    <property type="evidence" value="ECO:0007669"/>
    <property type="project" value="UniProtKB-SubCell"/>
</dbReference>
<organism evidence="10 11">
    <name type="scientific">Pirellulimonas nuda</name>
    <dbReference type="NCBI Taxonomy" id="2528009"/>
    <lineage>
        <taxon>Bacteria</taxon>
        <taxon>Pseudomonadati</taxon>
        <taxon>Planctomycetota</taxon>
        <taxon>Planctomycetia</taxon>
        <taxon>Pirellulales</taxon>
        <taxon>Lacipirellulaceae</taxon>
        <taxon>Pirellulimonas</taxon>
    </lineage>
</organism>
<dbReference type="SUPFAM" id="SSF50182">
    <property type="entry name" value="Sm-like ribonucleoproteins"/>
    <property type="match status" value="1"/>
</dbReference>
<dbReference type="Proteomes" id="UP000317429">
    <property type="component" value="Chromosome"/>
</dbReference>
<evidence type="ECO:0000259" key="9">
    <source>
        <dbReference type="Pfam" id="PF21082"/>
    </source>
</evidence>
<accession>A0A518D8J7</accession>
<dbReference type="EMBL" id="CP036291">
    <property type="protein sequence ID" value="QDU87796.1"/>
    <property type="molecule type" value="Genomic_DNA"/>
</dbReference>
<dbReference type="InterPro" id="IPR049278">
    <property type="entry name" value="MS_channel_C"/>
</dbReference>
<evidence type="ECO:0000313" key="11">
    <source>
        <dbReference type="Proteomes" id="UP000317429"/>
    </source>
</evidence>
<gene>
    <name evidence="10" type="primary">mscK</name>
    <name evidence="10" type="ORF">Pla175_11630</name>
</gene>
<dbReference type="RefSeq" id="WP_145282022.1">
    <property type="nucleotide sequence ID" value="NZ_CP036291.1"/>
</dbReference>
<dbReference type="Pfam" id="PF21082">
    <property type="entry name" value="MS_channel_3rd"/>
    <property type="match status" value="1"/>
</dbReference>
<proteinExistence type="inferred from homology"/>
<evidence type="ECO:0000256" key="2">
    <source>
        <dbReference type="ARBA" id="ARBA00008017"/>
    </source>
</evidence>
<dbReference type="InterPro" id="IPR011014">
    <property type="entry name" value="MscS_channel_TM-2"/>
</dbReference>